<dbReference type="GO" id="GO:0008474">
    <property type="term" value="F:palmitoyl-(protein) hydrolase activity"/>
    <property type="evidence" value="ECO:0007669"/>
    <property type="project" value="UniProtKB-EC"/>
</dbReference>
<proteinExistence type="inferred from homology"/>
<evidence type="ECO:0000256" key="2">
    <source>
        <dbReference type="ARBA" id="ARBA00023180"/>
    </source>
</evidence>
<name>A0ABD1J4G4_9TELE</name>
<dbReference type="EMBL" id="JBHFQA010000020">
    <property type="protein sequence ID" value="KAL2081744.1"/>
    <property type="molecule type" value="Genomic_DNA"/>
</dbReference>
<evidence type="ECO:0000256" key="3">
    <source>
        <dbReference type="ARBA" id="ARBA00044494"/>
    </source>
</evidence>
<reference evidence="15 16" key="1">
    <citation type="submission" date="2024-09" db="EMBL/GenBank/DDBJ databases">
        <title>A chromosome-level genome assembly of Gray's grenadier anchovy, Coilia grayii.</title>
        <authorList>
            <person name="Fu Z."/>
        </authorList>
    </citation>
    <scope>NUCLEOTIDE SEQUENCE [LARGE SCALE GENOMIC DNA]</scope>
    <source>
        <strain evidence="15">G4</strain>
        <tissue evidence="15">Muscle</tissue>
    </source>
</reference>
<comment type="catalytic activity">
    <reaction evidence="11">
        <text>2 1-(9Z-octadecenoyl)-sn-glycero-3-phospho-(1'-sn-glycerol) = 1-(9Z-octadecenoyl)-sn-glycero-3-phospho-(3'-(9Z-octadecenoyl)-1'-sn-glycerol) + sn-glycero-3-phospho-(1'-sn-glycerol)</text>
        <dbReference type="Rhea" id="RHEA:77599"/>
        <dbReference type="ChEBI" id="CHEBI:64717"/>
        <dbReference type="ChEBI" id="CHEBI:72828"/>
        <dbReference type="ChEBI" id="CHEBI:232637"/>
    </reaction>
    <physiologicalReaction direction="left-to-right" evidence="11">
        <dbReference type="Rhea" id="RHEA:77600"/>
    </physiologicalReaction>
</comment>
<protein>
    <recommendedName>
        <fullName evidence="4">Bis(monoacylglycero)phosphate synthase CLN5</fullName>
    </recommendedName>
    <alternativeName>
        <fullName evidence="5">Ceroid-lipofuscinosis neuronal protein 5</fullName>
    </alternativeName>
    <alternativeName>
        <fullName evidence="7">Palmitoyl protein thioesterase CLN5</fullName>
    </alternativeName>
    <alternativeName>
        <fullName evidence="6">S-depalmitoylase CLN5</fullName>
    </alternativeName>
</protein>
<dbReference type="Proteomes" id="UP001591681">
    <property type="component" value="Unassembled WGS sequence"/>
</dbReference>
<keyword evidence="2" id="KW-0325">Glycoprotein</keyword>
<comment type="catalytic activity">
    <reaction evidence="13">
        <text>2 1-acyl-sn-glycero-3-phospho-(1'-sn-glycerol) = 1-acyl-sn-glycero-3-phospho-(3'-acyl-sn-1'-glycerol) + sn-glycero-3-phospho-(1'-sn-glycerol)</text>
        <dbReference type="Rhea" id="RHEA:77619"/>
        <dbReference type="ChEBI" id="CHEBI:64717"/>
        <dbReference type="ChEBI" id="CHEBI:64840"/>
        <dbReference type="ChEBI" id="CHEBI:232628"/>
    </reaction>
    <physiologicalReaction direction="left-to-right" evidence="13">
        <dbReference type="Rhea" id="RHEA:77620"/>
    </physiologicalReaction>
</comment>
<evidence type="ECO:0000256" key="4">
    <source>
        <dbReference type="ARBA" id="ARBA00044532"/>
    </source>
</evidence>
<sequence>MKYAPFYSCVFSLLASGHLTESYLTDGKRTWPVPYRRFDRRPDVDPFCQALYPFCPTGDRDGRIPYMRDSDVISVFRLQAPVWEFKYGDLLGKFHIMHDAIGFQSSETGKNYTMEWYELFQLGNCTFPHLRPDVSAPFWCNQGAACFFEGIDELHWKQNGTLEKVAEITGEQFNDMARWVQEDNETGIYYETWTVRSNPSVNSTVWFESYDCSQFVHRTYRKLSELGATFRTKSQTNYTRIYLYSGEPIYLGDDSSIFGQPSMKSLALDIRNFYHAFQLHQSIVDSIMSIIEAYEKLVLEKSIYLYYNFQYWHLPMKPPYVQITYEEIPLPGL</sequence>
<dbReference type="InterPro" id="IPR026138">
    <property type="entry name" value="CLN5"/>
</dbReference>
<comment type="catalytic activity">
    <reaction evidence="14">
        <text>2 1-octadecanoyl-sn-glycero-3-phospho-(1'-sn-glycerol) = 1-octadecanoyl-sn-glycero-3-phospho-(3'-octadecanoyl-1'-sn-glycerol) + sn-glycero-3-phospho-(1'-sn-glycerol)</text>
        <dbReference type="Rhea" id="RHEA:77603"/>
        <dbReference type="ChEBI" id="CHEBI:64717"/>
        <dbReference type="ChEBI" id="CHEBI:72827"/>
        <dbReference type="ChEBI" id="CHEBI:232638"/>
    </reaction>
    <physiologicalReaction direction="left-to-right" evidence="14">
        <dbReference type="Rhea" id="RHEA:77604"/>
    </physiologicalReaction>
</comment>
<comment type="caution">
    <text evidence="15">The sequence shown here is derived from an EMBL/GenBank/DDBJ whole genome shotgun (WGS) entry which is preliminary data.</text>
</comment>
<evidence type="ECO:0000313" key="16">
    <source>
        <dbReference type="Proteomes" id="UP001591681"/>
    </source>
</evidence>
<evidence type="ECO:0000256" key="13">
    <source>
        <dbReference type="ARBA" id="ARBA00051553"/>
    </source>
</evidence>
<evidence type="ECO:0000256" key="11">
    <source>
        <dbReference type="ARBA" id="ARBA00051022"/>
    </source>
</evidence>
<organism evidence="15 16">
    <name type="scientific">Coilia grayii</name>
    <name type="common">Gray's grenadier anchovy</name>
    <dbReference type="NCBI Taxonomy" id="363190"/>
    <lineage>
        <taxon>Eukaryota</taxon>
        <taxon>Metazoa</taxon>
        <taxon>Chordata</taxon>
        <taxon>Craniata</taxon>
        <taxon>Vertebrata</taxon>
        <taxon>Euteleostomi</taxon>
        <taxon>Actinopterygii</taxon>
        <taxon>Neopterygii</taxon>
        <taxon>Teleostei</taxon>
        <taxon>Clupei</taxon>
        <taxon>Clupeiformes</taxon>
        <taxon>Clupeoidei</taxon>
        <taxon>Engraulidae</taxon>
        <taxon>Coilinae</taxon>
        <taxon>Coilia</taxon>
    </lineage>
</organism>
<comment type="function">
    <text evidence="8">Catalyzes the synthesis of bis(monoacylglycero)phosphate (BMP) via transacylation of 2 molecules of lysophosphatidylglycerol (LPG). BMP also known as lysobisphosphatidic acid plays a key role in the formation of intraluminal vesicles and in maintaining intracellular cholesterol homeostasis. Can use only LPG as the exclusive lysophospholipid acyl donor for base exchange and displays BMP synthase activity towards various LPGs (LPG 14:0, LPG 16:0, LPG 18:0, LPG 18:1) with a higher preference for longer chain lengths. Plays a role in influencing the retrograde trafficking of lysosomal sorting receptors SORT1 and IGF2R from the endosomes to the trans-Golgi network by controlling the recruitment of retromer complex to the endosomal membrane. Regulates the localization and activation of RAB7A which is required to recruit the retromer complex to the endosomal membrane.</text>
</comment>
<evidence type="ECO:0000256" key="10">
    <source>
        <dbReference type="ARBA" id="ARBA00050455"/>
    </source>
</evidence>
<comment type="similarity">
    <text evidence="1">Belongs to the CLN5 family.</text>
</comment>
<keyword evidence="16" id="KW-1185">Reference proteome</keyword>
<comment type="catalytic activity">
    <reaction evidence="12">
        <text>2 1-hexadecanoyl-sn-glycero-3-phospho-(1'-sn-glycerol) = 1-hexadecanoyl-sn-glycero-3-phospho-(3'-hexadecanoyl-1'-sn-glycerol) + sn-glycero-3-phospho-(1'-sn-glycerol)</text>
        <dbReference type="Rhea" id="RHEA:77607"/>
        <dbReference type="ChEBI" id="CHEBI:64717"/>
        <dbReference type="ChEBI" id="CHEBI:75158"/>
        <dbReference type="ChEBI" id="CHEBI:232639"/>
    </reaction>
    <physiologicalReaction direction="left-to-right" evidence="12">
        <dbReference type="Rhea" id="RHEA:77608"/>
    </physiologicalReaction>
</comment>
<dbReference type="PANTHER" id="PTHR15380">
    <property type="entry name" value="CEROID-LIPOFUSCINOSIS, NEURONAL 5"/>
    <property type="match status" value="1"/>
</dbReference>
<evidence type="ECO:0000313" key="15">
    <source>
        <dbReference type="EMBL" id="KAL2081744.1"/>
    </source>
</evidence>
<accession>A0ABD1J4G4</accession>
<evidence type="ECO:0000256" key="12">
    <source>
        <dbReference type="ARBA" id="ARBA00051183"/>
    </source>
</evidence>
<evidence type="ECO:0000256" key="1">
    <source>
        <dbReference type="ARBA" id="ARBA00007028"/>
    </source>
</evidence>
<comment type="function">
    <text evidence="3">Exhibits palmitoyl protein thioesterase (S-depalmitoylation) activity in vitro and most likely plays a role in protein S-depalmitoylation.</text>
</comment>
<evidence type="ECO:0000256" key="5">
    <source>
        <dbReference type="ARBA" id="ARBA00044547"/>
    </source>
</evidence>
<dbReference type="PANTHER" id="PTHR15380:SF2">
    <property type="entry name" value="CEROID-LIPOFUSCINOSIS NEURONAL PROTEIN 5"/>
    <property type="match status" value="1"/>
</dbReference>
<comment type="catalytic activity">
    <reaction evidence="10">
        <text>2 1-tetradecanoyl-sn-glycero-3-phospho-(1'-sn-glycerol) = 1-tetradecanoyl-sn-glycero-3-phospho-(3'-tetradecanoyl-1'-sn-glycerol) + sn-glycero-3-phospho-(1'-sn-glycerol)</text>
        <dbReference type="Rhea" id="RHEA:77611"/>
        <dbReference type="ChEBI" id="CHEBI:64717"/>
        <dbReference type="ChEBI" id="CHEBI:72826"/>
        <dbReference type="ChEBI" id="CHEBI:232640"/>
    </reaction>
    <physiologicalReaction direction="left-to-right" evidence="10">
        <dbReference type="Rhea" id="RHEA:77612"/>
    </physiologicalReaction>
</comment>
<evidence type="ECO:0000256" key="14">
    <source>
        <dbReference type="ARBA" id="ARBA00051789"/>
    </source>
</evidence>
<evidence type="ECO:0000256" key="9">
    <source>
        <dbReference type="ARBA" id="ARBA00047409"/>
    </source>
</evidence>
<evidence type="ECO:0000256" key="8">
    <source>
        <dbReference type="ARBA" id="ARBA00045492"/>
    </source>
</evidence>
<dbReference type="Pfam" id="PF15014">
    <property type="entry name" value="CLN5"/>
    <property type="match status" value="1"/>
</dbReference>
<dbReference type="AlphaFoldDB" id="A0ABD1J4G4"/>
<evidence type="ECO:0000256" key="6">
    <source>
        <dbReference type="ARBA" id="ARBA00044556"/>
    </source>
</evidence>
<gene>
    <name evidence="15" type="ORF">ACEWY4_023597</name>
</gene>
<comment type="catalytic activity">
    <reaction evidence="9">
        <text>S-hexadecanoyl-L-cysteinyl-[protein] + H2O = L-cysteinyl-[protein] + hexadecanoate + H(+)</text>
        <dbReference type="Rhea" id="RHEA:19233"/>
        <dbReference type="Rhea" id="RHEA-COMP:10131"/>
        <dbReference type="Rhea" id="RHEA-COMP:11032"/>
        <dbReference type="ChEBI" id="CHEBI:7896"/>
        <dbReference type="ChEBI" id="CHEBI:15377"/>
        <dbReference type="ChEBI" id="CHEBI:15378"/>
        <dbReference type="ChEBI" id="CHEBI:29950"/>
        <dbReference type="ChEBI" id="CHEBI:74151"/>
        <dbReference type="EC" id="3.1.2.22"/>
    </reaction>
    <physiologicalReaction direction="left-to-right" evidence="9">
        <dbReference type="Rhea" id="RHEA:19234"/>
    </physiologicalReaction>
</comment>
<evidence type="ECO:0000256" key="7">
    <source>
        <dbReference type="ARBA" id="ARBA00044557"/>
    </source>
</evidence>